<protein>
    <submittedName>
        <fullName evidence="1">DUF4291 domain-containing protein</fullName>
    </submittedName>
</protein>
<name>A0ABV0JHL3_9CYAN</name>
<evidence type="ECO:0000313" key="2">
    <source>
        <dbReference type="Proteomes" id="UP001464891"/>
    </source>
</evidence>
<dbReference type="EMBL" id="JAMPKM010000046">
    <property type="protein sequence ID" value="MEP0820808.1"/>
    <property type="molecule type" value="Genomic_DNA"/>
</dbReference>
<organism evidence="1 2">
    <name type="scientific">Trichocoleus desertorum GB2-A4</name>
    <dbReference type="NCBI Taxonomy" id="2933944"/>
    <lineage>
        <taxon>Bacteria</taxon>
        <taxon>Bacillati</taxon>
        <taxon>Cyanobacteriota</taxon>
        <taxon>Cyanophyceae</taxon>
        <taxon>Leptolyngbyales</taxon>
        <taxon>Trichocoleusaceae</taxon>
        <taxon>Trichocoleus</taxon>
    </lineage>
</organism>
<reference evidence="1 2" key="1">
    <citation type="submission" date="2022-04" db="EMBL/GenBank/DDBJ databases">
        <title>Positive selection, recombination, and allopatry shape intraspecific diversity of widespread and dominant cyanobacteria.</title>
        <authorList>
            <person name="Wei J."/>
            <person name="Shu W."/>
            <person name="Hu C."/>
        </authorList>
    </citation>
    <scope>NUCLEOTIDE SEQUENCE [LARGE SCALE GENOMIC DNA]</scope>
    <source>
        <strain evidence="1 2">GB2-A4</strain>
    </source>
</reference>
<gene>
    <name evidence="1" type="ORF">NC998_27350</name>
</gene>
<dbReference type="InterPro" id="IPR025633">
    <property type="entry name" value="DUF4291"/>
</dbReference>
<dbReference type="PANTHER" id="PTHR38567">
    <property type="entry name" value="DUF4291 DOMAIN-CONTAINING PROTEIN"/>
    <property type="match status" value="1"/>
</dbReference>
<dbReference type="Pfam" id="PF14124">
    <property type="entry name" value="DUF4291"/>
    <property type="match status" value="1"/>
</dbReference>
<dbReference type="PANTHER" id="PTHR38567:SF1">
    <property type="entry name" value="DUF4291 DOMAIN-CONTAINING PROTEIN"/>
    <property type="match status" value="1"/>
</dbReference>
<accession>A0ABV0JHL3</accession>
<keyword evidence="2" id="KW-1185">Reference proteome</keyword>
<sequence length="223" mass="25487">MQARSNVKLWAENYSTSILRLPKTGRHIIAQYDETSVVVYQAYRPAIAHFALEHGYFGGEFSLNRMSWIKPNFLWMMYRSGWGTKVGQEVILAIRIKRSAFDTLLAEAVHSSFVPEVYSSEAEWKQAVAQSSVRLQWDPDHHPSGAKLERRAIQLGLRGEVLDQYARDWIVSIEDMSPFVREQYPFVQAGNWAQLSVPSEVVYPLADLEVAKRLQLSTVEAIV</sequence>
<comment type="caution">
    <text evidence="1">The sequence shown here is derived from an EMBL/GenBank/DDBJ whole genome shotgun (WGS) entry which is preliminary data.</text>
</comment>
<dbReference type="Proteomes" id="UP001464891">
    <property type="component" value="Unassembled WGS sequence"/>
</dbReference>
<proteinExistence type="predicted"/>
<evidence type="ECO:0000313" key="1">
    <source>
        <dbReference type="EMBL" id="MEP0820808.1"/>
    </source>
</evidence>